<name>A0A1T5BPE6_9SPHN</name>
<dbReference type="RefSeq" id="WP_176152499.1">
    <property type="nucleotide sequence ID" value="NZ_FUYM01000003.1"/>
</dbReference>
<gene>
    <name evidence="1" type="ORF">SAMN06295920_103171</name>
</gene>
<evidence type="ECO:0000313" key="1">
    <source>
        <dbReference type="EMBL" id="SKB49015.1"/>
    </source>
</evidence>
<evidence type="ECO:0000313" key="2">
    <source>
        <dbReference type="Proteomes" id="UP000189818"/>
    </source>
</evidence>
<proteinExistence type="predicted"/>
<dbReference type="Proteomes" id="UP000189818">
    <property type="component" value="Unassembled WGS sequence"/>
</dbReference>
<dbReference type="STRING" id="439228.SAMN06295920_103171"/>
<dbReference type="EMBL" id="FUYM01000003">
    <property type="protein sequence ID" value="SKB49015.1"/>
    <property type="molecule type" value="Genomic_DNA"/>
</dbReference>
<sequence>MSEPTEADFMIVKLGDGESPEVFTAICGIENVSINKAVNSNDRYRRDCAKPGIPGARKNRATGISLTVTASGAANVDNISTFESVLGIKRNYQIELRQSDGSDAGVLLGTYAGAFMLMSDNMTADPNGDSTGEITLNNDGSWTWTTAA</sequence>
<organism evidence="1 2">
    <name type="scientific">Rhizorhabdus histidinilytica</name>
    <dbReference type="NCBI Taxonomy" id="439228"/>
    <lineage>
        <taxon>Bacteria</taxon>
        <taxon>Pseudomonadati</taxon>
        <taxon>Pseudomonadota</taxon>
        <taxon>Alphaproteobacteria</taxon>
        <taxon>Sphingomonadales</taxon>
        <taxon>Sphingomonadaceae</taxon>
        <taxon>Rhizorhabdus</taxon>
    </lineage>
</organism>
<protein>
    <recommendedName>
        <fullName evidence="3">Phage tail protein</fullName>
    </recommendedName>
</protein>
<evidence type="ECO:0008006" key="3">
    <source>
        <dbReference type="Google" id="ProtNLM"/>
    </source>
</evidence>
<accession>A0A1T5BPE6</accession>
<keyword evidence="2" id="KW-1185">Reference proteome</keyword>
<reference evidence="2" key="1">
    <citation type="submission" date="2017-02" db="EMBL/GenBank/DDBJ databases">
        <authorList>
            <person name="Varghese N."/>
            <person name="Submissions S."/>
        </authorList>
    </citation>
    <scope>NUCLEOTIDE SEQUENCE [LARGE SCALE GENOMIC DNA]</scope>
    <source>
        <strain evidence="2">UM2</strain>
    </source>
</reference>
<dbReference type="AlphaFoldDB" id="A0A1T5BPE6"/>